<name>B0MT86_9BACT</name>
<protein>
    <recommendedName>
        <fullName evidence="3">Sporulation and cell division repeat protein</fullName>
    </recommendedName>
</protein>
<reference evidence="1" key="2">
    <citation type="submission" date="2013-09" db="EMBL/GenBank/DDBJ databases">
        <title>Draft genome sequence of Alistipes putredinis (DSM 17216).</title>
        <authorList>
            <person name="Sudarsanam P."/>
            <person name="Ley R."/>
            <person name="Guruge J."/>
            <person name="Turnbaugh P.J."/>
            <person name="Mahowald M."/>
            <person name="Liep D."/>
            <person name="Gordon J."/>
        </authorList>
    </citation>
    <scope>NUCLEOTIDE SEQUENCE</scope>
    <source>
        <strain evidence="1">DSM 17216</strain>
    </source>
</reference>
<evidence type="ECO:0000313" key="2">
    <source>
        <dbReference type="Proteomes" id="UP000005819"/>
    </source>
</evidence>
<evidence type="ECO:0000313" key="1">
    <source>
        <dbReference type="EMBL" id="EDS04534.1"/>
    </source>
</evidence>
<accession>B0MT86</accession>
<dbReference type="Proteomes" id="UP000005819">
    <property type="component" value="Unassembled WGS sequence"/>
</dbReference>
<comment type="caution">
    <text evidence="1">The sequence shown here is derived from an EMBL/GenBank/DDBJ whole genome shotgun (WGS) entry which is preliminary data.</text>
</comment>
<dbReference type="EMBL" id="ABFK02000016">
    <property type="protein sequence ID" value="EDS04534.1"/>
    <property type="molecule type" value="Genomic_DNA"/>
</dbReference>
<sequence>MVEMMWHKLLIGLFLTFSVVIVRGASDPAGPGIPALQSNSEYVALRDQDSRLQVRIDEMQTRIAGLRAMLRENPAAQETYGAQILSLESEMLSAQGLRTQVAARINAIEQAWLTEHPDYVPAAETEKSLITQTPESQQSRNLVFNGYFRENLPARDYEALLRAQRMEAEVAGCAGRLLENYRQQTLLKQQYDTVRTEQAAVDLFGRYRTVANLGRVLRDSLTAVWGYVYDNKSYAYDYILDKLNCREQQARQQKALDDVRRQMSAAQAEGLVDALPDYYIRKRYLTDYEREIARLLGLGLASDSLKRVALQLQTIDFRLPKPEITERYFLDYEPVEFVAGRYTYKKPIPDCPVYEHGVIYRILLGEYKYKQNISIFRNASPLYVLKTDVGRYRYFAGGFATKAEAVDAQELLRTKGFRRPELAVWYDGEYTNLTRTPEAEMAVFRVEISSEQNLSDAVKQAIAQAAPGCDLSRVGADLFVVGQFDNKAVADQAVAAIRAADPQLSVKVTEIAE</sequence>
<keyword evidence="2" id="KW-1185">Reference proteome</keyword>
<proteinExistence type="predicted"/>
<dbReference type="eggNOG" id="ENOG5032XDY">
    <property type="taxonomic scope" value="Bacteria"/>
</dbReference>
<dbReference type="HOGENOM" id="CLU_530666_0_0_10"/>
<organism evidence="1 2">
    <name type="scientific">Alistipes putredinis DSM 17216</name>
    <dbReference type="NCBI Taxonomy" id="445970"/>
    <lineage>
        <taxon>Bacteria</taxon>
        <taxon>Pseudomonadati</taxon>
        <taxon>Bacteroidota</taxon>
        <taxon>Bacteroidia</taxon>
        <taxon>Bacteroidales</taxon>
        <taxon>Rikenellaceae</taxon>
        <taxon>Alistipes</taxon>
    </lineage>
</organism>
<gene>
    <name evidence="1" type="ORF">ALIPUT_00405</name>
</gene>
<dbReference type="AlphaFoldDB" id="B0MT86"/>
<reference evidence="1" key="1">
    <citation type="submission" date="2007-10" db="EMBL/GenBank/DDBJ databases">
        <authorList>
            <person name="Fulton L."/>
            <person name="Clifton S."/>
            <person name="Fulton B."/>
            <person name="Xu J."/>
            <person name="Minx P."/>
            <person name="Pepin K.H."/>
            <person name="Johnson M."/>
            <person name="Thiruvilangam P."/>
            <person name="Bhonagiri V."/>
            <person name="Nash W.E."/>
            <person name="Mardis E.R."/>
            <person name="Wilson R.K."/>
        </authorList>
    </citation>
    <scope>NUCLEOTIDE SEQUENCE [LARGE SCALE GENOMIC DNA]</scope>
    <source>
        <strain evidence="1">DSM 17216</strain>
    </source>
</reference>
<evidence type="ECO:0008006" key="3">
    <source>
        <dbReference type="Google" id="ProtNLM"/>
    </source>
</evidence>